<name>A0A5J4P1P8_9TREM</name>
<proteinExistence type="predicted"/>
<comment type="caution">
    <text evidence="1">The sequence shown here is derived from an EMBL/GenBank/DDBJ whole genome shotgun (WGS) entry which is preliminary data.</text>
</comment>
<organism evidence="1 2">
    <name type="scientific">Paragonimus westermani</name>
    <dbReference type="NCBI Taxonomy" id="34504"/>
    <lineage>
        <taxon>Eukaryota</taxon>
        <taxon>Metazoa</taxon>
        <taxon>Spiralia</taxon>
        <taxon>Lophotrochozoa</taxon>
        <taxon>Platyhelminthes</taxon>
        <taxon>Trematoda</taxon>
        <taxon>Digenea</taxon>
        <taxon>Plagiorchiida</taxon>
        <taxon>Troglotremata</taxon>
        <taxon>Troglotrematidae</taxon>
        <taxon>Paragonimus</taxon>
    </lineage>
</organism>
<gene>
    <name evidence="1" type="ORF">DEA37_0011359</name>
</gene>
<evidence type="ECO:0000313" key="1">
    <source>
        <dbReference type="EMBL" id="KAA3681737.1"/>
    </source>
</evidence>
<reference evidence="1 2" key="1">
    <citation type="journal article" date="2019" name="Gigascience">
        <title>Whole-genome sequence of the oriental lung fluke Paragonimus westermani.</title>
        <authorList>
            <person name="Oey H."/>
            <person name="Zakrzewski M."/>
            <person name="Narain K."/>
            <person name="Devi K.R."/>
            <person name="Agatsuma T."/>
            <person name="Nawaratna S."/>
            <person name="Gobert G.N."/>
            <person name="Jones M.K."/>
            <person name="Ragan M.A."/>
            <person name="McManus D.P."/>
            <person name="Krause L."/>
        </authorList>
    </citation>
    <scope>NUCLEOTIDE SEQUENCE [LARGE SCALE GENOMIC DNA]</scope>
    <source>
        <strain evidence="1 2">IND2009</strain>
    </source>
</reference>
<dbReference type="AlphaFoldDB" id="A0A5J4P1P8"/>
<keyword evidence="2" id="KW-1185">Reference proteome</keyword>
<dbReference type="Proteomes" id="UP000324629">
    <property type="component" value="Unassembled WGS sequence"/>
</dbReference>
<sequence>MSQCSTEQWIQNSPVHDYWSDVARSQFLAESPCYTQPVEVEHRRPSIFGNSSVRTSSVTISPNKTIGTHHEYGMASRKDSYLSQTTTVAGDTESYKHLRVPRVSTTVPGSGTGLSGIAAIAAAAASQQGRPLNLAALTLSAQAAAKKRPGARAQSTNARPERTLFCLTLRNPLRKVCIGFVEWKYPLKIKKLNDSAV</sequence>
<protein>
    <submittedName>
        <fullName evidence="1">Uncharacterized protein</fullName>
    </submittedName>
</protein>
<accession>A0A5J4P1P8</accession>
<evidence type="ECO:0000313" key="2">
    <source>
        <dbReference type="Proteomes" id="UP000324629"/>
    </source>
</evidence>
<dbReference type="EMBL" id="QNGE01000138">
    <property type="protein sequence ID" value="KAA3681737.1"/>
    <property type="molecule type" value="Genomic_DNA"/>
</dbReference>